<dbReference type="GO" id="GO:0005886">
    <property type="term" value="C:plasma membrane"/>
    <property type="evidence" value="ECO:0007669"/>
    <property type="project" value="UniProtKB-SubCell"/>
</dbReference>
<dbReference type="RefSeq" id="WP_150969325.1">
    <property type="nucleotide sequence ID" value="NZ_VZDO01000005.1"/>
</dbReference>
<dbReference type="EMBL" id="VZDO01000005">
    <property type="protein sequence ID" value="KAB0680252.1"/>
    <property type="molecule type" value="Genomic_DNA"/>
</dbReference>
<evidence type="ECO:0000256" key="4">
    <source>
        <dbReference type="ARBA" id="ARBA00022448"/>
    </source>
</evidence>
<comment type="subcellular location">
    <subcellularLocation>
        <location evidence="2 11">Cell membrane</location>
        <topology evidence="2 11">Multi-pass membrane protein</topology>
    </subcellularLocation>
</comment>
<comment type="similarity">
    <text evidence="3">Belongs to the binding-protein-dependent transport system permease family. MalFG subfamily.</text>
</comment>
<evidence type="ECO:0000256" key="7">
    <source>
        <dbReference type="ARBA" id="ARBA00022692"/>
    </source>
</evidence>
<dbReference type="InterPro" id="IPR035906">
    <property type="entry name" value="MetI-like_sf"/>
</dbReference>
<evidence type="ECO:0000313" key="14">
    <source>
        <dbReference type="Proteomes" id="UP000432089"/>
    </source>
</evidence>
<evidence type="ECO:0000256" key="11">
    <source>
        <dbReference type="RuleBase" id="RU363032"/>
    </source>
</evidence>
<keyword evidence="7 11" id="KW-0812">Transmembrane</keyword>
<keyword evidence="9 11" id="KW-0472">Membrane</keyword>
<feature type="transmembrane region" description="Helical" evidence="11">
    <location>
        <begin position="72"/>
        <end position="96"/>
    </location>
</feature>
<dbReference type="Pfam" id="PF00528">
    <property type="entry name" value="BPD_transp_1"/>
    <property type="match status" value="1"/>
</dbReference>
<organism evidence="13 14">
    <name type="scientific">Plantimonas leprariae</name>
    <dbReference type="NCBI Taxonomy" id="2615207"/>
    <lineage>
        <taxon>Bacteria</taxon>
        <taxon>Pseudomonadati</taxon>
        <taxon>Pseudomonadota</taxon>
        <taxon>Alphaproteobacteria</taxon>
        <taxon>Hyphomicrobiales</taxon>
        <taxon>Aurantimonadaceae</taxon>
        <taxon>Plantimonas</taxon>
    </lineage>
</organism>
<evidence type="ECO:0000256" key="1">
    <source>
        <dbReference type="ARBA" id="ARBA00002264"/>
    </source>
</evidence>
<dbReference type="AlphaFoldDB" id="A0A7V7PQ83"/>
<dbReference type="PANTHER" id="PTHR32243:SF50">
    <property type="entry name" value="MALTOSE_MALTODEXTRIN TRANSPORT SYSTEM PERMEASE PROTEIN MALG"/>
    <property type="match status" value="1"/>
</dbReference>
<evidence type="ECO:0000256" key="9">
    <source>
        <dbReference type="ARBA" id="ARBA00023136"/>
    </source>
</evidence>
<feature type="transmembrane region" description="Helical" evidence="11">
    <location>
        <begin position="213"/>
        <end position="233"/>
    </location>
</feature>
<dbReference type="InterPro" id="IPR000515">
    <property type="entry name" value="MetI-like"/>
</dbReference>
<dbReference type="SUPFAM" id="SSF161098">
    <property type="entry name" value="MetI-like"/>
    <property type="match status" value="1"/>
</dbReference>
<evidence type="ECO:0000256" key="6">
    <source>
        <dbReference type="ARBA" id="ARBA00022597"/>
    </source>
</evidence>
<evidence type="ECO:0000256" key="8">
    <source>
        <dbReference type="ARBA" id="ARBA00022989"/>
    </source>
</evidence>
<evidence type="ECO:0000259" key="12">
    <source>
        <dbReference type="PROSITE" id="PS50928"/>
    </source>
</evidence>
<feature type="transmembrane region" description="Helical" evidence="11">
    <location>
        <begin position="108"/>
        <end position="129"/>
    </location>
</feature>
<name>A0A7V7PQ83_9HYPH</name>
<feature type="domain" description="ABC transmembrane type-1" evidence="12">
    <location>
        <begin position="73"/>
        <end position="265"/>
    </location>
</feature>
<sequence length="280" mass="30157">MISTPRDRLADGLTYGAMLAIAAFFLLPLLWLLSLAVRTRREIFRGASRFIPNDPTLENFRTILSGAEFPTYLWNGLLISAVAGFGCLLVAAPAAYAFSRLKVPARGLLLMGILAFQMVSPLVIMVPLYRYMNRLGLIDTHLGVILVYIAINLPMCTWLLKGSIDAIPKEVEEAAAMDGCSRFGIFWRITLPLAAPGLASVFILAVIFGWSQFLVPFLLLTENSLLPVAVGIFKYAGSQNASTTQLLAAACLVAVAPAIVAFLVLQRLIVGAITAGAVKG</sequence>
<dbReference type="CDD" id="cd06261">
    <property type="entry name" value="TM_PBP2"/>
    <property type="match status" value="1"/>
</dbReference>
<dbReference type="PANTHER" id="PTHR32243">
    <property type="entry name" value="MALTOSE TRANSPORT SYSTEM PERMEASE-RELATED"/>
    <property type="match status" value="1"/>
</dbReference>
<evidence type="ECO:0000256" key="10">
    <source>
        <dbReference type="ARBA" id="ARBA00041109"/>
    </source>
</evidence>
<feature type="transmembrane region" description="Helical" evidence="11">
    <location>
        <begin position="245"/>
        <end position="265"/>
    </location>
</feature>
<keyword evidence="4 11" id="KW-0813">Transport</keyword>
<dbReference type="Proteomes" id="UP000432089">
    <property type="component" value="Unassembled WGS sequence"/>
</dbReference>
<dbReference type="InterPro" id="IPR050901">
    <property type="entry name" value="BP-dep_ABC_trans_perm"/>
</dbReference>
<comment type="function">
    <text evidence="1">Part of the ABC transporter complex MalEFGK involved in maltose/maltodextrin import. Probably responsible for the translocation of the substrate across the membrane.</text>
</comment>
<dbReference type="Gene3D" id="1.10.3720.10">
    <property type="entry name" value="MetI-like"/>
    <property type="match status" value="1"/>
</dbReference>
<evidence type="ECO:0000256" key="2">
    <source>
        <dbReference type="ARBA" id="ARBA00004651"/>
    </source>
</evidence>
<comment type="caution">
    <text evidence="13">The sequence shown here is derived from an EMBL/GenBank/DDBJ whole genome shotgun (WGS) entry which is preliminary data.</text>
</comment>
<accession>A0A7V7PQ83</accession>
<evidence type="ECO:0000256" key="3">
    <source>
        <dbReference type="ARBA" id="ARBA00009047"/>
    </source>
</evidence>
<feature type="transmembrane region" description="Helical" evidence="11">
    <location>
        <begin position="185"/>
        <end position="207"/>
    </location>
</feature>
<keyword evidence="8 11" id="KW-1133">Transmembrane helix</keyword>
<keyword evidence="5" id="KW-1003">Cell membrane</keyword>
<proteinExistence type="inferred from homology"/>
<feature type="transmembrane region" description="Helical" evidence="11">
    <location>
        <begin position="12"/>
        <end position="33"/>
    </location>
</feature>
<protein>
    <recommendedName>
        <fullName evidence="10">Maltose/maltodextrin transport system permease protein MalG</fullName>
    </recommendedName>
</protein>
<evidence type="ECO:0000313" key="13">
    <source>
        <dbReference type="EMBL" id="KAB0680252.1"/>
    </source>
</evidence>
<evidence type="ECO:0000256" key="5">
    <source>
        <dbReference type="ARBA" id="ARBA00022475"/>
    </source>
</evidence>
<gene>
    <name evidence="13" type="ORF">F6X38_08710</name>
</gene>
<dbReference type="GO" id="GO:0055085">
    <property type="term" value="P:transmembrane transport"/>
    <property type="evidence" value="ECO:0007669"/>
    <property type="project" value="InterPro"/>
</dbReference>
<keyword evidence="6" id="KW-0762">Sugar transport</keyword>
<dbReference type="PROSITE" id="PS50928">
    <property type="entry name" value="ABC_TM1"/>
    <property type="match status" value="1"/>
</dbReference>
<feature type="transmembrane region" description="Helical" evidence="11">
    <location>
        <begin position="141"/>
        <end position="160"/>
    </location>
</feature>
<reference evidence="13 14" key="1">
    <citation type="submission" date="2019-09" db="EMBL/GenBank/DDBJ databases">
        <title>YIM 132180 draft genome.</title>
        <authorList>
            <person name="Zhang K."/>
        </authorList>
    </citation>
    <scope>NUCLEOTIDE SEQUENCE [LARGE SCALE GENOMIC DNA]</scope>
    <source>
        <strain evidence="13 14">YIM 132180</strain>
    </source>
</reference>
<keyword evidence="14" id="KW-1185">Reference proteome</keyword>